<dbReference type="Proteomes" id="UP001187343">
    <property type="component" value="Unassembled WGS sequence"/>
</dbReference>
<name>A0AA88PZN0_9TELE</name>
<organism evidence="2 3">
    <name type="scientific">Cirrhinus molitorella</name>
    <name type="common">mud carp</name>
    <dbReference type="NCBI Taxonomy" id="172907"/>
    <lineage>
        <taxon>Eukaryota</taxon>
        <taxon>Metazoa</taxon>
        <taxon>Chordata</taxon>
        <taxon>Craniata</taxon>
        <taxon>Vertebrata</taxon>
        <taxon>Euteleostomi</taxon>
        <taxon>Actinopterygii</taxon>
        <taxon>Neopterygii</taxon>
        <taxon>Teleostei</taxon>
        <taxon>Ostariophysi</taxon>
        <taxon>Cypriniformes</taxon>
        <taxon>Cyprinidae</taxon>
        <taxon>Labeoninae</taxon>
        <taxon>Labeonini</taxon>
        <taxon>Cirrhinus</taxon>
    </lineage>
</organism>
<protein>
    <submittedName>
        <fullName evidence="2">Uncharacterized protein</fullName>
    </submittedName>
</protein>
<feature type="signal peptide" evidence="1">
    <location>
        <begin position="1"/>
        <end position="19"/>
    </location>
</feature>
<evidence type="ECO:0000313" key="3">
    <source>
        <dbReference type="Proteomes" id="UP001187343"/>
    </source>
</evidence>
<feature type="chain" id="PRO_5041673300" evidence="1">
    <location>
        <begin position="20"/>
        <end position="149"/>
    </location>
</feature>
<reference evidence="2" key="1">
    <citation type="submission" date="2023-08" db="EMBL/GenBank/DDBJ databases">
        <title>Chromosome-level Genome Assembly of mud carp (Cirrhinus molitorella).</title>
        <authorList>
            <person name="Liu H."/>
        </authorList>
    </citation>
    <scope>NUCLEOTIDE SEQUENCE</scope>
    <source>
        <strain evidence="2">Prfri</strain>
        <tissue evidence="2">Muscle</tissue>
    </source>
</reference>
<proteinExistence type="predicted"/>
<gene>
    <name evidence="2" type="ORF">Q8A67_008970</name>
</gene>
<keyword evidence="1" id="KW-0732">Signal</keyword>
<evidence type="ECO:0000256" key="1">
    <source>
        <dbReference type="SAM" id="SignalP"/>
    </source>
</evidence>
<evidence type="ECO:0000313" key="2">
    <source>
        <dbReference type="EMBL" id="KAK2900855.1"/>
    </source>
</evidence>
<keyword evidence="3" id="KW-1185">Reference proteome</keyword>
<dbReference type="AlphaFoldDB" id="A0AA88PZN0"/>
<sequence length="149" mass="16642">MRGLLFLLSAVFLLESTKGIKYEELDKLKVDIVDEAIKQVNEDHGKGTHFDFFDILHENGIFSVTLKPTSCTSATPSVHQKECKTENKKPQFSCIYCHGKMQSCLLRGKVDEITKTIKKCHDHYMSGGSHILSQIGGNEHQLTGCLGCI</sequence>
<dbReference type="EMBL" id="JAUYZG010000008">
    <property type="protein sequence ID" value="KAK2900855.1"/>
    <property type="molecule type" value="Genomic_DNA"/>
</dbReference>
<accession>A0AA88PZN0</accession>
<comment type="caution">
    <text evidence="2">The sequence shown here is derived from an EMBL/GenBank/DDBJ whole genome shotgun (WGS) entry which is preliminary data.</text>
</comment>